<dbReference type="Proteomes" id="UP000801492">
    <property type="component" value="Unassembled WGS sequence"/>
</dbReference>
<feature type="domain" description="PiggyBac transposable element-derived protein" evidence="1">
    <location>
        <begin position="4"/>
        <end position="97"/>
    </location>
</feature>
<dbReference type="Pfam" id="PF13843">
    <property type="entry name" value="DDE_Tnp_1_7"/>
    <property type="match status" value="1"/>
</dbReference>
<evidence type="ECO:0000259" key="1">
    <source>
        <dbReference type="Pfam" id="PF13843"/>
    </source>
</evidence>
<keyword evidence="3" id="KW-1185">Reference proteome</keyword>
<dbReference type="AlphaFoldDB" id="A0A8K0G6Y1"/>
<sequence>MLNKLCIDETVVPFGGRLDFLQYIPSKRRKHDVKVFKFCVDGGYTYSLKIRGGSETASEQPLAIRSVMKLIKPLLNTAMTLYTDNFYTSVSLKPELNDNLGQNRKFNSKAVTDVWL</sequence>
<proteinExistence type="predicted"/>
<reference evidence="2" key="1">
    <citation type="submission" date="2019-08" db="EMBL/GenBank/DDBJ databases">
        <title>The genome of the North American firefly Photinus pyralis.</title>
        <authorList>
            <consortium name="Photinus pyralis genome working group"/>
            <person name="Fallon T.R."/>
            <person name="Sander Lower S.E."/>
            <person name="Weng J.-K."/>
        </authorList>
    </citation>
    <scope>NUCLEOTIDE SEQUENCE</scope>
    <source>
        <strain evidence="2">TRF0915ILg1</strain>
        <tissue evidence="2">Whole body</tissue>
    </source>
</reference>
<name>A0A8K0G6Y1_IGNLU</name>
<accession>A0A8K0G6Y1</accession>
<evidence type="ECO:0000313" key="3">
    <source>
        <dbReference type="Proteomes" id="UP000801492"/>
    </source>
</evidence>
<dbReference type="EMBL" id="VTPC01007553">
    <property type="protein sequence ID" value="KAF2893910.1"/>
    <property type="molecule type" value="Genomic_DNA"/>
</dbReference>
<dbReference type="OrthoDB" id="6760701at2759"/>
<organism evidence="2 3">
    <name type="scientific">Ignelater luminosus</name>
    <name type="common">Cucubano</name>
    <name type="synonym">Pyrophorus luminosus</name>
    <dbReference type="NCBI Taxonomy" id="2038154"/>
    <lineage>
        <taxon>Eukaryota</taxon>
        <taxon>Metazoa</taxon>
        <taxon>Ecdysozoa</taxon>
        <taxon>Arthropoda</taxon>
        <taxon>Hexapoda</taxon>
        <taxon>Insecta</taxon>
        <taxon>Pterygota</taxon>
        <taxon>Neoptera</taxon>
        <taxon>Endopterygota</taxon>
        <taxon>Coleoptera</taxon>
        <taxon>Polyphaga</taxon>
        <taxon>Elateriformia</taxon>
        <taxon>Elateroidea</taxon>
        <taxon>Elateridae</taxon>
        <taxon>Agrypninae</taxon>
        <taxon>Pyrophorini</taxon>
        <taxon>Ignelater</taxon>
    </lineage>
</organism>
<gene>
    <name evidence="2" type="ORF">ILUMI_12264</name>
</gene>
<dbReference type="InterPro" id="IPR029526">
    <property type="entry name" value="PGBD"/>
</dbReference>
<protein>
    <recommendedName>
        <fullName evidence="1">PiggyBac transposable element-derived protein domain-containing protein</fullName>
    </recommendedName>
</protein>
<evidence type="ECO:0000313" key="2">
    <source>
        <dbReference type="EMBL" id="KAF2893910.1"/>
    </source>
</evidence>
<comment type="caution">
    <text evidence="2">The sequence shown here is derived from an EMBL/GenBank/DDBJ whole genome shotgun (WGS) entry which is preliminary data.</text>
</comment>
<dbReference type="PANTHER" id="PTHR46599">
    <property type="entry name" value="PIGGYBAC TRANSPOSABLE ELEMENT-DERIVED PROTEIN 4"/>
    <property type="match status" value="1"/>
</dbReference>
<dbReference type="PANTHER" id="PTHR46599:SF3">
    <property type="entry name" value="PIGGYBAC TRANSPOSABLE ELEMENT-DERIVED PROTEIN 4"/>
    <property type="match status" value="1"/>
</dbReference>